<feature type="domain" description="GSCFA" evidence="2">
    <location>
        <begin position="113"/>
        <end position="314"/>
    </location>
</feature>
<proteinExistence type="predicted"/>
<accession>A0AAE0BGL0</accession>
<reference evidence="3 4" key="1">
    <citation type="journal article" date="2015" name="Genome Biol. Evol.">
        <title>Comparative Genomics of a Bacterivorous Green Alga Reveals Evolutionary Causalities and Consequences of Phago-Mixotrophic Mode of Nutrition.</title>
        <authorList>
            <person name="Burns J.A."/>
            <person name="Paasch A."/>
            <person name="Narechania A."/>
            <person name="Kim E."/>
        </authorList>
    </citation>
    <scope>NUCLEOTIDE SEQUENCE [LARGE SCALE GENOMIC DNA]</scope>
    <source>
        <strain evidence="3 4">PLY_AMNH</strain>
    </source>
</reference>
<sequence>MGKPLDLDISGRGLCKMWKAALCTRLSFQRPFPVEYESHTLTRTFLKKYRCMQRERRSSLGLKVWRAAITTRRHFSVFPSARMKSRQANEQLFRTEVPVKPFERQLEIGHQAVFLGSCFADYFGNHFAGLKFKVDVNPFGIVFNPRSLSTALQRLCSQDLSGPSGLYTAESLLQVDARWCSLDHHSSFNKRTPEETLEAINSRLLIGRRALQSADHLVLTLGSAWVYETLSEDCRIVANCHKLPAARFQKRILTVDEMIQDLVSAITKVCAARDTPPQVVLTVSPVRHWKDGAVENSLSKASLLVATHEVLRQLQMRSLGQMRAAWDRCARSGTDASPGTDASLWDRCVAPPGTDARRSGTDAPPGTPGTDAPAWDGCAPPWDGCVAAWEHRCAPPGTDAPAWDRCAPLWDRCAARWDRCARRLGQMRTPGDQDARRLGRMRSPVGQMRPPGTDARPPG</sequence>
<comment type="caution">
    <text evidence="3">The sequence shown here is derived from an EMBL/GenBank/DDBJ whole genome shotgun (WGS) entry which is preliminary data.</text>
</comment>
<dbReference type="Pfam" id="PF08885">
    <property type="entry name" value="GSCFA"/>
    <property type="match status" value="1"/>
</dbReference>
<protein>
    <recommendedName>
        <fullName evidence="2">GSCFA domain-containing protein</fullName>
    </recommendedName>
</protein>
<dbReference type="InterPro" id="IPR014982">
    <property type="entry name" value="GSCFA"/>
</dbReference>
<name>A0AAE0BGL0_9CHLO</name>
<organism evidence="3 4">
    <name type="scientific">Cymbomonas tetramitiformis</name>
    <dbReference type="NCBI Taxonomy" id="36881"/>
    <lineage>
        <taxon>Eukaryota</taxon>
        <taxon>Viridiplantae</taxon>
        <taxon>Chlorophyta</taxon>
        <taxon>Pyramimonadophyceae</taxon>
        <taxon>Pyramimonadales</taxon>
        <taxon>Pyramimonadaceae</taxon>
        <taxon>Cymbomonas</taxon>
    </lineage>
</organism>
<dbReference type="Proteomes" id="UP001190700">
    <property type="component" value="Unassembled WGS sequence"/>
</dbReference>
<keyword evidence="4" id="KW-1185">Reference proteome</keyword>
<evidence type="ECO:0000313" key="4">
    <source>
        <dbReference type="Proteomes" id="UP001190700"/>
    </source>
</evidence>
<evidence type="ECO:0000313" key="3">
    <source>
        <dbReference type="EMBL" id="KAK3236176.1"/>
    </source>
</evidence>
<dbReference type="EMBL" id="LGRX02035141">
    <property type="protein sequence ID" value="KAK3236176.1"/>
    <property type="molecule type" value="Genomic_DNA"/>
</dbReference>
<evidence type="ECO:0000256" key="1">
    <source>
        <dbReference type="SAM" id="MobiDB-lite"/>
    </source>
</evidence>
<dbReference type="AlphaFoldDB" id="A0AAE0BGL0"/>
<feature type="compositionally biased region" description="Low complexity" evidence="1">
    <location>
        <begin position="361"/>
        <end position="374"/>
    </location>
</feature>
<feature type="region of interest" description="Disordered" evidence="1">
    <location>
        <begin position="427"/>
        <end position="459"/>
    </location>
</feature>
<feature type="region of interest" description="Disordered" evidence="1">
    <location>
        <begin position="331"/>
        <end position="374"/>
    </location>
</feature>
<gene>
    <name evidence="3" type="ORF">CYMTET_53669</name>
</gene>
<evidence type="ECO:0000259" key="2">
    <source>
        <dbReference type="Pfam" id="PF08885"/>
    </source>
</evidence>